<evidence type="ECO:0000313" key="2">
    <source>
        <dbReference type="Proteomes" id="UP000326757"/>
    </source>
</evidence>
<reference evidence="1 2" key="1">
    <citation type="submission" date="2019-06" db="EMBL/GenBank/DDBJ databases">
        <title>Genome Sequence of the Brown Rot Fungal Pathogen Monilinia laxa.</title>
        <authorList>
            <person name="De Miccolis Angelini R.M."/>
            <person name="Landi L."/>
            <person name="Abate D."/>
            <person name="Pollastro S."/>
            <person name="Romanazzi G."/>
            <person name="Faretra F."/>
        </authorList>
    </citation>
    <scope>NUCLEOTIDE SEQUENCE [LARGE SCALE GENOMIC DNA]</scope>
    <source>
        <strain evidence="1 2">Mlax316</strain>
    </source>
</reference>
<evidence type="ECO:0000313" key="1">
    <source>
        <dbReference type="EMBL" id="KAB8300381.1"/>
    </source>
</evidence>
<dbReference type="AlphaFoldDB" id="A0A5N6KB76"/>
<protein>
    <submittedName>
        <fullName evidence="1">Uncharacterized protein</fullName>
    </submittedName>
</protein>
<proteinExistence type="predicted"/>
<name>A0A5N6KB76_MONLA</name>
<keyword evidence="2" id="KW-1185">Reference proteome</keyword>
<accession>A0A5N6KB76</accession>
<gene>
    <name evidence="1" type="ORF">EYC80_000563</name>
</gene>
<organism evidence="1 2">
    <name type="scientific">Monilinia laxa</name>
    <name type="common">Brown rot fungus</name>
    <name type="synonym">Sclerotinia laxa</name>
    <dbReference type="NCBI Taxonomy" id="61186"/>
    <lineage>
        <taxon>Eukaryota</taxon>
        <taxon>Fungi</taxon>
        <taxon>Dikarya</taxon>
        <taxon>Ascomycota</taxon>
        <taxon>Pezizomycotina</taxon>
        <taxon>Leotiomycetes</taxon>
        <taxon>Helotiales</taxon>
        <taxon>Sclerotiniaceae</taxon>
        <taxon>Monilinia</taxon>
    </lineage>
</organism>
<dbReference type="Proteomes" id="UP000326757">
    <property type="component" value="Unassembled WGS sequence"/>
</dbReference>
<comment type="caution">
    <text evidence="1">The sequence shown here is derived from an EMBL/GenBank/DDBJ whole genome shotgun (WGS) entry which is preliminary data.</text>
</comment>
<dbReference type="EMBL" id="VIGI01000005">
    <property type="protein sequence ID" value="KAB8300381.1"/>
    <property type="molecule type" value="Genomic_DNA"/>
</dbReference>
<sequence length="91" mass="10370">MHQSHHRFNFIHSIYYPYCTAKILTNIFQDPIVRNESSICQKLDLHEKNKLSFLPTPLAFPPIKPISFCPGSPACLPASLLAQPLIRIIIN</sequence>